<sequence length="280" mass="33085">MLFIISISECLRLFFFANTHTHTHGLFFSLTTYTLAKNEKTNKQTKMIEERLKQESKVFEDAKKFAQEQRLYDERKEDNNGENVFEQEKIRAISCIHALEQKIRETKIEIQRIEDRAINGEGDSEVAPSARQEEVALYLQSYQSKKALKKFTSNTKKFDTLVKDEKKELYTSSFEKKYSLVFNFGNVQTMNFFIEVVIPVKLLSKVYLDKKFRFPLWKSIEMISDQNLRHFDGLTFKCQTFSQYSYFSNMKFTRGSVKSKHNNEREYQAFPCNVILVLCC</sequence>
<protein>
    <submittedName>
        <fullName evidence="1">Uncharacterized protein</fullName>
    </submittedName>
</protein>
<name>X6LL21_RETFI</name>
<reference evidence="1 2" key="1">
    <citation type="journal article" date="2013" name="Curr. Biol.">
        <title>The Genome of the Foraminiferan Reticulomyxa filosa.</title>
        <authorList>
            <person name="Glockner G."/>
            <person name="Hulsmann N."/>
            <person name="Schleicher M."/>
            <person name="Noegel A.A."/>
            <person name="Eichinger L."/>
            <person name="Gallinger C."/>
            <person name="Pawlowski J."/>
            <person name="Sierra R."/>
            <person name="Euteneuer U."/>
            <person name="Pillet L."/>
            <person name="Moustafa A."/>
            <person name="Platzer M."/>
            <person name="Groth M."/>
            <person name="Szafranski K."/>
            <person name="Schliwa M."/>
        </authorList>
    </citation>
    <scope>NUCLEOTIDE SEQUENCE [LARGE SCALE GENOMIC DNA]</scope>
</reference>
<organism evidence="1 2">
    <name type="scientific">Reticulomyxa filosa</name>
    <dbReference type="NCBI Taxonomy" id="46433"/>
    <lineage>
        <taxon>Eukaryota</taxon>
        <taxon>Sar</taxon>
        <taxon>Rhizaria</taxon>
        <taxon>Retaria</taxon>
        <taxon>Foraminifera</taxon>
        <taxon>Monothalamids</taxon>
        <taxon>Reticulomyxidae</taxon>
        <taxon>Reticulomyxa</taxon>
    </lineage>
</organism>
<gene>
    <name evidence="1" type="ORF">RFI_34764</name>
</gene>
<evidence type="ECO:0000313" key="2">
    <source>
        <dbReference type="Proteomes" id="UP000023152"/>
    </source>
</evidence>
<accession>X6LL21</accession>
<dbReference type="AlphaFoldDB" id="X6LL21"/>
<dbReference type="Proteomes" id="UP000023152">
    <property type="component" value="Unassembled WGS sequence"/>
</dbReference>
<keyword evidence="2" id="KW-1185">Reference proteome</keyword>
<dbReference type="EMBL" id="ASPP01035228">
    <property type="protein sequence ID" value="ETO02653.1"/>
    <property type="molecule type" value="Genomic_DNA"/>
</dbReference>
<evidence type="ECO:0000313" key="1">
    <source>
        <dbReference type="EMBL" id="ETO02653.1"/>
    </source>
</evidence>
<proteinExistence type="predicted"/>
<comment type="caution">
    <text evidence="1">The sequence shown here is derived from an EMBL/GenBank/DDBJ whole genome shotgun (WGS) entry which is preliminary data.</text>
</comment>